<feature type="region of interest" description="Disordered" evidence="1">
    <location>
        <begin position="80"/>
        <end position="100"/>
    </location>
</feature>
<name>A0ABV0U084_9TELE</name>
<evidence type="ECO:0000256" key="1">
    <source>
        <dbReference type="SAM" id="MobiDB-lite"/>
    </source>
</evidence>
<protein>
    <submittedName>
        <fullName evidence="2">Uncharacterized protein</fullName>
    </submittedName>
</protein>
<reference evidence="2 3" key="1">
    <citation type="submission" date="2021-06" db="EMBL/GenBank/DDBJ databases">
        <authorList>
            <person name="Palmer J.M."/>
        </authorList>
    </citation>
    <scope>NUCLEOTIDE SEQUENCE [LARGE SCALE GENOMIC DNA]</scope>
    <source>
        <strain evidence="3">if_2019</strain>
        <tissue evidence="2">Muscle</tissue>
    </source>
</reference>
<proteinExistence type="predicted"/>
<evidence type="ECO:0000313" key="3">
    <source>
        <dbReference type="Proteomes" id="UP001482620"/>
    </source>
</evidence>
<feature type="compositionally biased region" description="Basic and acidic residues" evidence="1">
    <location>
        <begin position="1"/>
        <end position="10"/>
    </location>
</feature>
<evidence type="ECO:0000313" key="2">
    <source>
        <dbReference type="EMBL" id="MEQ2238592.1"/>
    </source>
</evidence>
<sequence length="100" mass="10428">MSNASSREHWSATGNSPSSREKMASRRCFSSKGREAPALPTPVGRAGELRGQGQGSVIRTEAALADDLQVIAHDVAGITSRAKADSADASHCSSSRNQCS</sequence>
<keyword evidence="3" id="KW-1185">Reference proteome</keyword>
<feature type="compositionally biased region" description="Low complexity" evidence="1">
    <location>
        <begin position="89"/>
        <end position="100"/>
    </location>
</feature>
<comment type="caution">
    <text evidence="2">The sequence shown here is derived from an EMBL/GenBank/DDBJ whole genome shotgun (WGS) entry which is preliminary data.</text>
</comment>
<feature type="region of interest" description="Disordered" evidence="1">
    <location>
        <begin position="1"/>
        <end position="55"/>
    </location>
</feature>
<gene>
    <name evidence="2" type="ORF">ILYODFUR_034777</name>
</gene>
<dbReference type="EMBL" id="JAHRIQ010052720">
    <property type="protein sequence ID" value="MEQ2238592.1"/>
    <property type="molecule type" value="Genomic_DNA"/>
</dbReference>
<accession>A0ABV0U084</accession>
<organism evidence="2 3">
    <name type="scientific">Ilyodon furcidens</name>
    <name type="common">goldbreast splitfin</name>
    <dbReference type="NCBI Taxonomy" id="33524"/>
    <lineage>
        <taxon>Eukaryota</taxon>
        <taxon>Metazoa</taxon>
        <taxon>Chordata</taxon>
        <taxon>Craniata</taxon>
        <taxon>Vertebrata</taxon>
        <taxon>Euteleostomi</taxon>
        <taxon>Actinopterygii</taxon>
        <taxon>Neopterygii</taxon>
        <taxon>Teleostei</taxon>
        <taxon>Neoteleostei</taxon>
        <taxon>Acanthomorphata</taxon>
        <taxon>Ovalentaria</taxon>
        <taxon>Atherinomorphae</taxon>
        <taxon>Cyprinodontiformes</taxon>
        <taxon>Goodeidae</taxon>
        <taxon>Ilyodon</taxon>
    </lineage>
</organism>
<dbReference type="Proteomes" id="UP001482620">
    <property type="component" value="Unassembled WGS sequence"/>
</dbReference>